<dbReference type="Gene3D" id="1.20.1050.10">
    <property type="match status" value="1"/>
</dbReference>
<dbReference type="Proteomes" id="UP000005239">
    <property type="component" value="Unassembled WGS sequence"/>
</dbReference>
<dbReference type="InterPro" id="IPR050213">
    <property type="entry name" value="GST_superfamily"/>
</dbReference>
<dbReference type="GO" id="GO:0005737">
    <property type="term" value="C:cytoplasm"/>
    <property type="evidence" value="ECO:0007669"/>
    <property type="project" value="UniProtKB-ARBA"/>
</dbReference>
<protein>
    <recommendedName>
        <fullName evidence="1">glutathione transferase</fullName>
        <ecNumber evidence="1">2.5.1.18</ecNumber>
    </recommendedName>
    <alternativeName>
        <fullName evidence="5">GST class-sigma</fullName>
    </alternativeName>
</protein>
<dbReference type="GO" id="GO:0006749">
    <property type="term" value="P:glutathione metabolic process"/>
    <property type="evidence" value="ECO:0000318"/>
    <property type="project" value="GO_Central"/>
</dbReference>
<dbReference type="CDD" id="cd03039">
    <property type="entry name" value="GST_N_Sigma_like"/>
    <property type="match status" value="1"/>
</dbReference>
<dbReference type="PROSITE" id="PS50404">
    <property type="entry name" value="GST_NTER"/>
    <property type="match status" value="1"/>
</dbReference>
<dbReference type="SUPFAM" id="SSF47616">
    <property type="entry name" value="GST C-terminal domain-like"/>
    <property type="match status" value="1"/>
</dbReference>
<dbReference type="InterPro" id="IPR004046">
    <property type="entry name" value="GST_C"/>
</dbReference>
<accession>A0A2A6CQX2</accession>
<comment type="catalytic activity">
    <reaction evidence="4">
        <text>RX + glutathione = an S-substituted glutathione + a halide anion + H(+)</text>
        <dbReference type="Rhea" id="RHEA:16437"/>
        <dbReference type="ChEBI" id="CHEBI:15378"/>
        <dbReference type="ChEBI" id="CHEBI:16042"/>
        <dbReference type="ChEBI" id="CHEBI:17792"/>
        <dbReference type="ChEBI" id="CHEBI:57925"/>
        <dbReference type="ChEBI" id="CHEBI:90779"/>
        <dbReference type="EC" id="2.5.1.18"/>
    </reaction>
</comment>
<evidence type="ECO:0000256" key="2">
    <source>
        <dbReference type="ARBA" id="ARBA00022679"/>
    </source>
</evidence>
<dbReference type="PANTHER" id="PTHR11571">
    <property type="entry name" value="GLUTATHIONE S-TRANSFERASE"/>
    <property type="match status" value="1"/>
</dbReference>
<keyword evidence="2" id="KW-0808">Transferase</keyword>
<evidence type="ECO:0000256" key="3">
    <source>
        <dbReference type="ARBA" id="ARBA00038317"/>
    </source>
</evidence>
<dbReference type="EC" id="2.5.1.18" evidence="1"/>
<dbReference type="FunFam" id="3.40.30.10:FF:000258">
    <property type="entry name" value="Glutathione S-transferase"/>
    <property type="match status" value="1"/>
</dbReference>
<comment type="similarity">
    <text evidence="3">Belongs to the GST superfamily. Sigma family.</text>
</comment>
<reference evidence="7" key="1">
    <citation type="journal article" date="2008" name="Nat. Genet.">
        <title>The Pristionchus pacificus genome provides a unique perspective on nematode lifestyle and parasitism.</title>
        <authorList>
            <person name="Dieterich C."/>
            <person name="Clifton S.W."/>
            <person name="Schuster L.N."/>
            <person name="Chinwalla A."/>
            <person name="Delehaunty K."/>
            <person name="Dinkelacker I."/>
            <person name="Fulton L."/>
            <person name="Fulton R."/>
            <person name="Godfrey J."/>
            <person name="Minx P."/>
            <person name="Mitreva M."/>
            <person name="Roeseler W."/>
            <person name="Tian H."/>
            <person name="Witte H."/>
            <person name="Yang S.P."/>
            <person name="Wilson R.K."/>
            <person name="Sommer R.J."/>
        </authorList>
    </citation>
    <scope>NUCLEOTIDE SEQUENCE [LARGE SCALE GENOMIC DNA]</scope>
    <source>
        <strain evidence="7">PS312</strain>
    </source>
</reference>
<organism evidence="6 7">
    <name type="scientific">Pristionchus pacificus</name>
    <name type="common">Parasitic nematode worm</name>
    <dbReference type="NCBI Taxonomy" id="54126"/>
    <lineage>
        <taxon>Eukaryota</taxon>
        <taxon>Metazoa</taxon>
        <taxon>Ecdysozoa</taxon>
        <taxon>Nematoda</taxon>
        <taxon>Chromadorea</taxon>
        <taxon>Rhabditida</taxon>
        <taxon>Rhabditina</taxon>
        <taxon>Diplogasteromorpha</taxon>
        <taxon>Diplogasteroidea</taxon>
        <taxon>Neodiplogasteridae</taxon>
        <taxon>Pristionchus</taxon>
    </lineage>
</organism>
<dbReference type="SFLD" id="SFLDG01205">
    <property type="entry name" value="AMPS.1"/>
    <property type="match status" value="1"/>
</dbReference>
<dbReference type="InterPro" id="IPR004045">
    <property type="entry name" value="Glutathione_S-Trfase_N"/>
</dbReference>
<proteinExistence type="inferred from homology"/>
<dbReference type="Gene3D" id="3.40.30.10">
    <property type="entry name" value="Glutaredoxin"/>
    <property type="match status" value="1"/>
</dbReference>
<evidence type="ECO:0000313" key="7">
    <source>
        <dbReference type="Proteomes" id="UP000005239"/>
    </source>
</evidence>
<dbReference type="PANTHER" id="PTHR11571:SF224">
    <property type="entry name" value="HEMATOPOIETIC PROSTAGLANDIN D SYNTHASE"/>
    <property type="match status" value="1"/>
</dbReference>
<dbReference type="SUPFAM" id="SSF52833">
    <property type="entry name" value="Thioredoxin-like"/>
    <property type="match status" value="1"/>
</dbReference>
<evidence type="ECO:0000256" key="5">
    <source>
        <dbReference type="ARBA" id="ARBA00078118"/>
    </source>
</evidence>
<gene>
    <name evidence="6" type="primary">WBGene00105057</name>
</gene>
<dbReference type="EnsemblMetazoa" id="PPA15503.1">
    <property type="protein sequence ID" value="PPA15503.1"/>
    <property type="gene ID" value="WBGene00105057"/>
</dbReference>
<dbReference type="SFLD" id="SFLDG00363">
    <property type="entry name" value="AMPS_(cytGST):_Alpha-__Mu-__Pi"/>
    <property type="match status" value="1"/>
</dbReference>
<dbReference type="InterPro" id="IPR040079">
    <property type="entry name" value="Glutathione_S-Trfase"/>
</dbReference>
<dbReference type="FunFam" id="1.20.1050.10:FF:000031">
    <property type="entry name" value="Glutathione S-Transferase"/>
    <property type="match status" value="1"/>
</dbReference>
<name>A0A2A6CQX2_PRIPA</name>
<dbReference type="OrthoDB" id="414243at2759"/>
<evidence type="ECO:0000256" key="4">
    <source>
        <dbReference type="ARBA" id="ARBA00047960"/>
    </source>
</evidence>
<evidence type="ECO:0000256" key="1">
    <source>
        <dbReference type="ARBA" id="ARBA00012452"/>
    </source>
</evidence>
<dbReference type="InterPro" id="IPR036249">
    <property type="entry name" value="Thioredoxin-like_sf"/>
</dbReference>
<keyword evidence="7" id="KW-1185">Reference proteome</keyword>
<reference evidence="6" key="2">
    <citation type="submission" date="2022-06" db="UniProtKB">
        <authorList>
            <consortium name="EnsemblMetazoa"/>
        </authorList>
    </citation>
    <scope>IDENTIFICATION</scope>
    <source>
        <strain evidence="6">PS312</strain>
    </source>
</reference>
<dbReference type="AlphaFoldDB" id="A0A2A6CQX2"/>
<dbReference type="SFLD" id="SFLDS00019">
    <property type="entry name" value="Glutathione_Transferase_(cytos"/>
    <property type="match status" value="1"/>
</dbReference>
<dbReference type="Pfam" id="PF02798">
    <property type="entry name" value="GST_N"/>
    <property type="match status" value="1"/>
</dbReference>
<evidence type="ECO:0000313" key="6">
    <source>
        <dbReference type="EnsemblMetazoa" id="PPA15503.1"/>
    </source>
</evidence>
<dbReference type="CDD" id="cd03192">
    <property type="entry name" value="GST_C_Sigma_like"/>
    <property type="match status" value="1"/>
</dbReference>
<accession>A0A8R1UCA5</accession>
<dbReference type="Pfam" id="PF14497">
    <property type="entry name" value="GST_C_3"/>
    <property type="match status" value="1"/>
</dbReference>
<dbReference type="PROSITE" id="PS50405">
    <property type="entry name" value="GST_CTER"/>
    <property type="match status" value="1"/>
</dbReference>
<dbReference type="InterPro" id="IPR036282">
    <property type="entry name" value="Glutathione-S-Trfase_C_sf"/>
</dbReference>
<dbReference type="InterPro" id="IPR010987">
    <property type="entry name" value="Glutathione-S-Trfase_C-like"/>
</dbReference>
<dbReference type="GO" id="GO:0004364">
    <property type="term" value="F:glutathione transferase activity"/>
    <property type="evidence" value="ECO:0000318"/>
    <property type="project" value="GO_Central"/>
</dbReference>
<sequence>PFKPEFYEHLLGKPSRPAFDPQKTAHPRPEGNKAGHPPRVRLAMPTYKLSYFDLRGLGEVARQLFHLSDTPFEDDRIQVEDWETGKMRKKSTPFGQVPVLAVDGKEMTTSCSINRYLAKQFGFAGKNPFEEALVDALADQWMDYFEEVKPFLLTSNGIWPGEVTPALKERCEQGMAKNLPLFEKFAKEQGSAGHLVGASLTWIDLLLTDHFRSLLTYFPDALSAYPTLESVKLMAKSHAKLSEWRTAHEQPF</sequence>